<reference evidence="1 2" key="1">
    <citation type="submission" date="2012-02" db="EMBL/GenBank/DDBJ databases">
        <title>Shotgun genome sequence of Phaeospirillum photometricum DSM 122.</title>
        <authorList>
            <person name="Duquesne K."/>
            <person name="Sturgis J."/>
        </authorList>
    </citation>
    <scope>NUCLEOTIDE SEQUENCE [LARGE SCALE GENOMIC DNA]</scope>
    <source>
        <strain evidence="2">DSM122</strain>
    </source>
</reference>
<dbReference type="eggNOG" id="ENOG50304S6">
    <property type="taxonomic scope" value="Bacteria"/>
</dbReference>
<organism evidence="1 2">
    <name type="scientific">Pararhodospirillum photometricum DSM 122</name>
    <dbReference type="NCBI Taxonomy" id="1150469"/>
    <lineage>
        <taxon>Bacteria</taxon>
        <taxon>Pseudomonadati</taxon>
        <taxon>Pseudomonadota</taxon>
        <taxon>Alphaproteobacteria</taxon>
        <taxon>Rhodospirillales</taxon>
        <taxon>Rhodospirillaceae</taxon>
        <taxon>Pararhodospirillum</taxon>
    </lineage>
</organism>
<dbReference type="OrthoDB" id="7358956at2"/>
<keyword evidence="2" id="KW-1185">Reference proteome</keyword>
<evidence type="ECO:0000313" key="1">
    <source>
        <dbReference type="EMBL" id="CCG08567.1"/>
    </source>
</evidence>
<evidence type="ECO:0008006" key="3">
    <source>
        <dbReference type="Google" id="ProtNLM"/>
    </source>
</evidence>
<dbReference type="RefSeq" id="WP_014415202.1">
    <property type="nucleotide sequence ID" value="NC_017059.1"/>
</dbReference>
<protein>
    <recommendedName>
        <fullName evidence="3">Head decoration protein</fullName>
    </recommendedName>
</protein>
<dbReference type="Proteomes" id="UP000033220">
    <property type="component" value="Chromosome DSM 122"/>
</dbReference>
<accession>H6SKQ2</accession>
<gene>
    <name evidence="1" type="ORF">RSPPHO_01941</name>
</gene>
<evidence type="ECO:0000313" key="2">
    <source>
        <dbReference type="Proteomes" id="UP000033220"/>
    </source>
</evidence>
<sequence length="124" mass="12510">MSRVLTEAPRAGAFLVWEVHPDFCRETVTVAAGQTLAAGEIVQKAAGDTVIAADGVLDEQGALVTPVAGIVVTAVDASDGARPGVLIARGPALVDGADLIFPPETNGQRAAVLASLATLGLRVL</sequence>
<dbReference type="STRING" id="1150469.RSPPHO_01941"/>
<dbReference type="InterPro" id="IPR004195">
    <property type="entry name" value="Head_decoration_D"/>
</dbReference>
<dbReference type="AlphaFoldDB" id="H6SKQ2"/>
<name>H6SKQ2_PARPM</name>
<dbReference type="EMBL" id="HE663493">
    <property type="protein sequence ID" value="CCG08567.1"/>
    <property type="molecule type" value="Genomic_DNA"/>
</dbReference>
<dbReference type="PATRIC" id="fig|1150469.3.peg.2178"/>
<dbReference type="KEGG" id="rpm:RSPPHO_01941"/>
<dbReference type="HOGENOM" id="CLU_2002130_0_0_5"/>
<proteinExistence type="predicted"/>
<dbReference type="Pfam" id="PF02924">
    <property type="entry name" value="HDPD"/>
    <property type="match status" value="1"/>
</dbReference>